<reference evidence="12" key="1">
    <citation type="submission" date="2020-01" db="EMBL/GenBank/DDBJ databases">
        <title>Identification and Expression Profiles Analysis of Chemosensory Genes from the Antennal Transcriptome of Ceracris kiangsu Tsai (Orthoptera: Acrididae).</title>
        <authorList>
            <person name="Li R."/>
            <person name="Jiang G.-f."/>
        </authorList>
    </citation>
    <scope>NUCLEOTIDE SEQUENCE</scope>
</reference>
<feature type="transmembrane region" description="Helical" evidence="10">
    <location>
        <begin position="129"/>
        <end position="150"/>
    </location>
</feature>
<keyword evidence="2" id="KW-1003">Cell membrane</keyword>
<dbReference type="GO" id="GO:0005886">
    <property type="term" value="C:plasma membrane"/>
    <property type="evidence" value="ECO:0007669"/>
    <property type="project" value="UniProtKB-SubCell"/>
</dbReference>
<evidence type="ECO:0000256" key="3">
    <source>
        <dbReference type="ARBA" id="ARBA00022606"/>
    </source>
</evidence>
<name>A0A6M6DIG4_CERKI</name>
<dbReference type="GO" id="GO:0004984">
    <property type="term" value="F:olfactory receptor activity"/>
    <property type="evidence" value="ECO:0007669"/>
    <property type="project" value="InterPro"/>
</dbReference>
<keyword evidence="3 10" id="KW-0716">Sensory transduction</keyword>
<protein>
    <recommendedName>
        <fullName evidence="10">Odorant receptor</fullName>
    </recommendedName>
</protein>
<dbReference type="PANTHER" id="PTHR21137:SF35">
    <property type="entry name" value="ODORANT RECEPTOR 19A-RELATED"/>
    <property type="match status" value="1"/>
</dbReference>
<evidence type="ECO:0000256" key="1">
    <source>
        <dbReference type="ARBA" id="ARBA00004651"/>
    </source>
</evidence>
<evidence type="ECO:0000256" key="2">
    <source>
        <dbReference type="ARBA" id="ARBA00022475"/>
    </source>
</evidence>
<dbReference type="GO" id="GO:0007165">
    <property type="term" value="P:signal transduction"/>
    <property type="evidence" value="ECO:0007669"/>
    <property type="project" value="UniProtKB-KW"/>
</dbReference>
<evidence type="ECO:0000256" key="5">
    <source>
        <dbReference type="ARBA" id="ARBA00022725"/>
    </source>
</evidence>
<evidence type="ECO:0000256" key="8">
    <source>
        <dbReference type="ARBA" id="ARBA00023170"/>
    </source>
</evidence>
<feature type="transmembrane region" description="Helical" evidence="10">
    <location>
        <begin position="73"/>
        <end position="92"/>
    </location>
</feature>
<comment type="caution">
    <text evidence="10">Lacks conserved residue(s) required for the propagation of feature annotation.</text>
</comment>
<feature type="transmembrane region" description="Helical" evidence="10">
    <location>
        <begin position="194"/>
        <end position="218"/>
    </location>
</feature>
<evidence type="ECO:0000256" key="10">
    <source>
        <dbReference type="RuleBase" id="RU351113"/>
    </source>
</evidence>
<evidence type="ECO:0000256" key="9">
    <source>
        <dbReference type="ARBA" id="ARBA00023224"/>
    </source>
</evidence>
<dbReference type="EMBL" id="MT072622">
    <property type="protein sequence ID" value="QJX74350.1"/>
    <property type="molecule type" value="mRNA"/>
</dbReference>
<organism evidence="12">
    <name type="scientific">Ceracris kiangsu</name>
    <name type="common">Yellow-spined bamboo locust</name>
    <name type="synonym">Rammeacris kiangsu</name>
    <dbReference type="NCBI Taxonomy" id="227354"/>
    <lineage>
        <taxon>Eukaryota</taxon>
        <taxon>Metazoa</taxon>
        <taxon>Ecdysozoa</taxon>
        <taxon>Arthropoda</taxon>
        <taxon>Hexapoda</taxon>
        <taxon>Insecta</taxon>
        <taxon>Pterygota</taxon>
        <taxon>Neoptera</taxon>
        <taxon>Polyneoptera</taxon>
        <taxon>Orthoptera</taxon>
        <taxon>Caelifera</taxon>
        <taxon>Acrididea</taxon>
        <taxon>Acridomorpha</taxon>
        <taxon>Acridoidea</taxon>
        <taxon>Acrididae</taxon>
        <taxon>Gomphocerinae</taxon>
        <taxon>Ceracris</taxon>
    </lineage>
</organism>
<dbReference type="Pfam" id="PF02949">
    <property type="entry name" value="7tm_6"/>
    <property type="match status" value="1"/>
</dbReference>
<keyword evidence="4 10" id="KW-0812">Transmembrane</keyword>
<evidence type="ECO:0000256" key="6">
    <source>
        <dbReference type="ARBA" id="ARBA00022989"/>
    </source>
</evidence>
<accession>A0A6M6DIG4</accession>
<keyword evidence="8 10" id="KW-0675">Receptor</keyword>
<dbReference type="AlphaFoldDB" id="A0A6M6DIG4"/>
<comment type="subcellular location">
    <subcellularLocation>
        <location evidence="1 10">Cell membrane</location>
        <topology evidence="1 10">Multi-pass membrane protein</topology>
    </subcellularLocation>
</comment>
<keyword evidence="9 10" id="KW-0807">Transducer</keyword>
<evidence type="ECO:0000256" key="4">
    <source>
        <dbReference type="ARBA" id="ARBA00022692"/>
    </source>
</evidence>
<dbReference type="PANTHER" id="PTHR21137">
    <property type="entry name" value="ODORANT RECEPTOR"/>
    <property type="match status" value="1"/>
</dbReference>
<comment type="similarity">
    <text evidence="10">Belongs to the insect chemoreceptor superfamily. Heteromeric odorant receptor channel (TC 1.A.69) family.</text>
</comment>
<keyword evidence="6 10" id="KW-1133">Transmembrane helix</keyword>
<evidence type="ECO:0000256" key="11">
    <source>
        <dbReference type="SAM" id="MobiDB-lite"/>
    </source>
</evidence>
<sequence>MEGPGEEERRVLGPVGGLVGLASGQRRSLSARLAECGRVAAAALNILANASLVTTTAVQLCADTPKETERASVTAFIFSVSTINFVKAVSLLRHRWRLRQLAGRLVAIRGAFADHAGTRRSYARKAGRLAITWVVTAEMNVAFWCLDPLISELLGGAVQERQLPLPLWLPFNQSQPSNYALLFTLESTMLMSGVQIAIIVDALFVTLIINVTAEIHVLNSNIRSMRKAATYDGGLLSMAPASASVGTTENRSKIRSNSSSISEVTAEPLRNESSADDEMYGLLVKNIQHHQLIIICVSELEKAVSMGTFALLSINILNLCSHIFSLVVMLEGENSASAITKMFVAVPVFMLQNGLYCLTGQAIIDESDRLINSAFGCGWPDADERFKRSLRVLMARASQPLRIRVGKLISLSRATFQELLKGSYQLFNVVYQVHTN</sequence>
<feature type="region of interest" description="Disordered" evidence="11">
    <location>
        <begin position="247"/>
        <end position="268"/>
    </location>
</feature>
<evidence type="ECO:0000256" key="7">
    <source>
        <dbReference type="ARBA" id="ARBA00023136"/>
    </source>
</evidence>
<dbReference type="GO" id="GO:0005549">
    <property type="term" value="F:odorant binding"/>
    <property type="evidence" value="ECO:0007669"/>
    <property type="project" value="InterPro"/>
</dbReference>
<evidence type="ECO:0000313" key="12">
    <source>
        <dbReference type="EMBL" id="QJX74350.1"/>
    </source>
</evidence>
<proteinExistence type="evidence at transcript level"/>
<dbReference type="InterPro" id="IPR004117">
    <property type="entry name" value="7tm6_olfct_rcpt"/>
</dbReference>
<keyword evidence="5 10" id="KW-0552">Olfaction</keyword>
<keyword evidence="7 10" id="KW-0472">Membrane</keyword>